<evidence type="ECO:0000313" key="4">
    <source>
        <dbReference type="EMBL" id="AXV07481.1"/>
    </source>
</evidence>
<reference evidence="4 5" key="1">
    <citation type="submission" date="2018-09" db="EMBL/GenBank/DDBJ databases">
        <title>Complete genome sequence of Euzebya sp. DY32-46 isolated from seawater of Pacific Ocean.</title>
        <authorList>
            <person name="Xu L."/>
            <person name="Wu Y.-H."/>
            <person name="Xu X.-W."/>
        </authorList>
    </citation>
    <scope>NUCLEOTIDE SEQUENCE [LARGE SCALE GENOMIC DNA]</scope>
    <source>
        <strain evidence="4 5">DY32-46</strain>
    </source>
</reference>
<keyword evidence="2 4" id="KW-0012">Acyltransferase</keyword>
<proteinExistence type="predicted"/>
<dbReference type="Pfam" id="PF01553">
    <property type="entry name" value="Acyltransferase"/>
    <property type="match status" value="1"/>
</dbReference>
<dbReference type="PANTHER" id="PTHR10434">
    <property type="entry name" value="1-ACYL-SN-GLYCEROL-3-PHOSPHATE ACYLTRANSFERASE"/>
    <property type="match status" value="1"/>
</dbReference>
<gene>
    <name evidence="4" type="ORF">DVS28_a2802</name>
</gene>
<evidence type="ECO:0000259" key="3">
    <source>
        <dbReference type="SMART" id="SM00563"/>
    </source>
</evidence>
<dbReference type="GO" id="GO:0006654">
    <property type="term" value="P:phosphatidic acid biosynthetic process"/>
    <property type="evidence" value="ECO:0007669"/>
    <property type="project" value="TreeGrafter"/>
</dbReference>
<keyword evidence="5" id="KW-1185">Reference proteome</keyword>
<organism evidence="4 5">
    <name type="scientific">Euzebya pacifica</name>
    <dbReference type="NCBI Taxonomy" id="1608957"/>
    <lineage>
        <taxon>Bacteria</taxon>
        <taxon>Bacillati</taxon>
        <taxon>Actinomycetota</taxon>
        <taxon>Nitriliruptoria</taxon>
        <taxon>Euzebyales</taxon>
    </lineage>
</organism>
<dbReference type="Proteomes" id="UP000264006">
    <property type="component" value="Chromosome"/>
</dbReference>
<dbReference type="GO" id="GO:0005886">
    <property type="term" value="C:plasma membrane"/>
    <property type="evidence" value="ECO:0007669"/>
    <property type="project" value="TreeGrafter"/>
</dbReference>
<dbReference type="OrthoDB" id="9808424at2"/>
<dbReference type="SMART" id="SM00563">
    <property type="entry name" value="PlsC"/>
    <property type="match status" value="1"/>
</dbReference>
<evidence type="ECO:0000313" key="5">
    <source>
        <dbReference type="Proteomes" id="UP000264006"/>
    </source>
</evidence>
<evidence type="ECO:0000256" key="1">
    <source>
        <dbReference type="ARBA" id="ARBA00022679"/>
    </source>
</evidence>
<dbReference type="AlphaFoldDB" id="A0A346XZ34"/>
<dbReference type="InterPro" id="IPR002123">
    <property type="entry name" value="Plipid/glycerol_acylTrfase"/>
</dbReference>
<dbReference type="CDD" id="cd07989">
    <property type="entry name" value="LPLAT_AGPAT-like"/>
    <property type="match status" value="1"/>
</dbReference>
<dbReference type="GO" id="GO:0003841">
    <property type="term" value="F:1-acylglycerol-3-phosphate O-acyltransferase activity"/>
    <property type="evidence" value="ECO:0007669"/>
    <property type="project" value="TreeGrafter"/>
</dbReference>
<name>A0A346XZ34_9ACTN</name>
<dbReference type="SUPFAM" id="SSF69593">
    <property type="entry name" value="Glycerol-3-phosphate (1)-acyltransferase"/>
    <property type="match status" value="1"/>
</dbReference>
<accession>A0A346XZ34</accession>
<protein>
    <submittedName>
        <fullName evidence="4">1-acyl-sn-glycerol-3-phosphate acyltransferase</fullName>
    </submittedName>
</protein>
<dbReference type="KEGG" id="euz:DVS28_a2802"/>
<feature type="domain" description="Phospholipid/glycerol acyltransferase" evidence="3">
    <location>
        <begin position="30"/>
        <end position="143"/>
    </location>
</feature>
<keyword evidence="1 4" id="KW-0808">Transferase</keyword>
<sequence length="238" mass="26350">MIHTVLPPILTAIYRPWIEGAEHIPTEGPAILASNHLSFLDHFFLPAYVDRPIFFLGKSDYFSGWQRYFFENVGVMPVNREGGDAGEASLRKGIEILEDGKLLGIYPEGTRTPDGRLYRGKTGPVRLSLRTGVPIIPVAMIGVFEILPPGAKFPRFGGRVGIKVGAPLDFSRYAGKDDDRFALRSATDELMYELMLLSGQEYVDEYAAAVKKGEVEIGSGDLAELGRQMDEEKRDRAA</sequence>
<evidence type="ECO:0000256" key="2">
    <source>
        <dbReference type="ARBA" id="ARBA00023315"/>
    </source>
</evidence>
<dbReference type="PANTHER" id="PTHR10434:SF11">
    <property type="entry name" value="1-ACYL-SN-GLYCEROL-3-PHOSPHATE ACYLTRANSFERASE"/>
    <property type="match status" value="1"/>
</dbReference>
<dbReference type="EMBL" id="CP031165">
    <property type="protein sequence ID" value="AXV07481.1"/>
    <property type="molecule type" value="Genomic_DNA"/>
</dbReference>